<evidence type="ECO:0000313" key="2">
    <source>
        <dbReference type="Proteomes" id="UP000605086"/>
    </source>
</evidence>
<accession>A0ABX2KJG9</accession>
<comment type="caution">
    <text evidence="1">The sequence shown here is derived from an EMBL/GenBank/DDBJ whole genome shotgun (WGS) entry which is preliminary data.</text>
</comment>
<organism evidence="1 2">
    <name type="scientific">Azospirillum melinis</name>
    <dbReference type="NCBI Taxonomy" id="328839"/>
    <lineage>
        <taxon>Bacteria</taxon>
        <taxon>Pseudomonadati</taxon>
        <taxon>Pseudomonadota</taxon>
        <taxon>Alphaproteobacteria</taxon>
        <taxon>Rhodospirillales</taxon>
        <taxon>Azospirillaceae</taxon>
        <taxon>Azospirillum</taxon>
    </lineage>
</organism>
<evidence type="ECO:0000313" key="1">
    <source>
        <dbReference type="EMBL" id="NUB01913.1"/>
    </source>
</evidence>
<gene>
    <name evidence="1" type="ORF">GBZ48_21920</name>
</gene>
<dbReference type="EMBL" id="WHOS01000032">
    <property type="protein sequence ID" value="NUB01913.1"/>
    <property type="molecule type" value="Genomic_DNA"/>
</dbReference>
<sequence>MWTPTSPQPWTSVSCQVKAKFGIMMETPVLRKSGRPHRWPASALRIVCPCRRLPGAGPKSGRTIPRRTGACQVEWSGLDSPPARCYDSGGFS</sequence>
<proteinExistence type="predicted"/>
<dbReference type="Proteomes" id="UP000605086">
    <property type="component" value="Unassembled WGS sequence"/>
</dbReference>
<protein>
    <submittedName>
        <fullName evidence="1">Uncharacterized protein</fullName>
    </submittedName>
</protein>
<name>A0ABX2KJG9_9PROT</name>
<keyword evidence="2" id="KW-1185">Reference proteome</keyword>
<reference evidence="1 2" key="1">
    <citation type="submission" date="2019-10" db="EMBL/GenBank/DDBJ databases">
        <title>Genome sequence of Azospirillum melinis.</title>
        <authorList>
            <person name="Ambrosini A."/>
            <person name="Sant'Anna F.H."/>
            <person name="Cassan F.D."/>
            <person name="Souza E.M."/>
            <person name="Passaglia L.M.P."/>
        </authorList>
    </citation>
    <scope>NUCLEOTIDE SEQUENCE [LARGE SCALE GENOMIC DNA]</scope>
    <source>
        <strain evidence="1 2">TMCY0552</strain>
    </source>
</reference>